<dbReference type="Proteomes" id="UP000286910">
    <property type="component" value="Unassembled WGS sequence"/>
</dbReference>
<evidence type="ECO:0000313" key="7">
    <source>
        <dbReference type="EMBL" id="RTI61999.1"/>
    </source>
</evidence>
<feature type="domain" description="Antitoxin Xre/MbcA/ParS-like toxin-binding" evidence="1">
    <location>
        <begin position="75"/>
        <end position="122"/>
    </location>
</feature>
<dbReference type="EMBL" id="PELR01000398">
    <property type="protein sequence ID" value="RTH00318.1"/>
    <property type="molecule type" value="Genomic_DNA"/>
</dbReference>
<name>A0A430RMN6_THESC</name>
<dbReference type="Proteomes" id="UP000287439">
    <property type="component" value="Unassembled WGS sequence"/>
</dbReference>
<dbReference type="GeneID" id="93867868"/>
<dbReference type="GO" id="GO:0003677">
    <property type="term" value="F:DNA binding"/>
    <property type="evidence" value="ECO:0007669"/>
    <property type="project" value="InterPro"/>
</dbReference>
<evidence type="ECO:0000313" key="12">
    <source>
        <dbReference type="Proteomes" id="UP000288082"/>
    </source>
</evidence>
<protein>
    <submittedName>
        <fullName evidence="5">Antitoxin</fullName>
    </submittedName>
</protein>
<evidence type="ECO:0000259" key="2">
    <source>
        <dbReference type="Pfam" id="PF20432"/>
    </source>
</evidence>
<dbReference type="Pfam" id="PF09722">
    <property type="entry name" value="Xre_MbcA_ParS_C"/>
    <property type="match status" value="1"/>
</dbReference>
<evidence type="ECO:0000313" key="5">
    <source>
        <dbReference type="EMBL" id="RTH19199.1"/>
    </source>
</evidence>
<evidence type="ECO:0000313" key="10">
    <source>
        <dbReference type="Proteomes" id="UP000287439"/>
    </source>
</evidence>
<dbReference type="InterPro" id="IPR011979">
    <property type="entry name" value="Antitox_Xre"/>
</dbReference>
<dbReference type="InterPro" id="IPR024467">
    <property type="entry name" value="Xre/MbcA/ParS-like_toxin-bd"/>
</dbReference>
<dbReference type="Proteomes" id="UP000288082">
    <property type="component" value="Unassembled WGS sequence"/>
</dbReference>
<feature type="domain" description="Antitoxin Xre-like helix-turn-helix" evidence="2">
    <location>
        <begin position="11"/>
        <end position="66"/>
    </location>
</feature>
<dbReference type="EMBL" id="PELM01000448">
    <property type="protein sequence ID" value="RTH00027.1"/>
    <property type="molecule type" value="Genomic_DNA"/>
</dbReference>
<dbReference type="NCBIfam" id="TIGR02293">
    <property type="entry name" value="TAS_TIGR02293"/>
    <property type="match status" value="1"/>
</dbReference>
<comment type="caution">
    <text evidence="5">The sequence shown here is derived from an EMBL/GenBank/DDBJ whole genome shotgun (WGS) entry which is preliminary data.</text>
</comment>
<evidence type="ECO:0000313" key="9">
    <source>
        <dbReference type="Proteomes" id="UP000286910"/>
    </source>
</evidence>
<gene>
    <name evidence="7" type="ORF">CSW14_00070</name>
    <name evidence="6" type="ORF">CSW40_00185</name>
    <name evidence="5" type="ORF">CSW41_04540</name>
    <name evidence="4" type="ORF">CSW45_13810</name>
    <name evidence="3" type="ORF">CSW50_11305</name>
</gene>
<dbReference type="EMBL" id="PELV01000114">
    <property type="protein sequence ID" value="RTH19199.1"/>
    <property type="molecule type" value="Genomic_DNA"/>
</dbReference>
<dbReference type="InterPro" id="IPR046847">
    <property type="entry name" value="Xre-like_HTH"/>
</dbReference>
<evidence type="ECO:0000313" key="4">
    <source>
        <dbReference type="EMBL" id="RTH00318.1"/>
    </source>
</evidence>
<sequence>MLLSQDPVARALALEEGLPRQVLLELQESLGVTQGELARLLRTTPRTLQRQGERLSPELSDRLYRLYRLFERAVLFHGDASRARRFLRTPNPALGGKSPLELSVNEAGLEAVFDLLDNLEEGVYL</sequence>
<dbReference type="RefSeq" id="WP_019551689.1">
    <property type="nucleotide sequence ID" value="NZ_DAHVNI010000032.1"/>
</dbReference>
<accession>A0A430RMN6</accession>
<dbReference type="Proteomes" id="UP000287467">
    <property type="component" value="Unassembled WGS sequence"/>
</dbReference>
<reference evidence="8 9" key="1">
    <citation type="journal article" date="2019" name="Extremophiles">
        <title>Biogeography of thermophiles and predominance of Thermus scotoductus in domestic water heaters.</title>
        <authorList>
            <person name="Wilpiszeski R.L."/>
            <person name="Zhang Z."/>
            <person name="House C.H."/>
        </authorList>
    </citation>
    <scope>NUCLEOTIDE SEQUENCE [LARGE SCALE GENOMIC DNA]</scope>
    <source>
        <strain evidence="7 11">1_S1</strain>
        <strain evidence="6 8">27_S27</strain>
        <strain evidence="5 10">28_S28</strain>
        <strain evidence="4 9">32_S32</strain>
        <strain evidence="3 12">38_S38</strain>
    </source>
</reference>
<dbReference type="AlphaFoldDB" id="A0A430RMN6"/>
<dbReference type="EMBL" id="PELW01000004">
    <property type="protein sequence ID" value="RTH28812.1"/>
    <property type="molecule type" value="Genomic_DNA"/>
</dbReference>
<evidence type="ECO:0000313" key="3">
    <source>
        <dbReference type="EMBL" id="RTH00027.1"/>
    </source>
</evidence>
<evidence type="ECO:0000259" key="1">
    <source>
        <dbReference type="Pfam" id="PF09722"/>
    </source>
</evidence>
<dbReference type="Proteomes" id="UP000286712">
    <property type="component" value="Unassembled WGS sequence"/>
</dbReference>
<proteinExistence type="predicted"/>
<evidence type="ECO:0000313" key="11">
    <source>
        <dbReference type="Proteomes" id="UP000287467"/>
    </source>
</evidence>
<dbReference type="EMBL" id="PEMW01000002">
    <property type="protein sequence ID" value="RTI61999.1"/>
    <property type="molecule type" value="Genomic_DNA"/>
</dbReference>
<organism evidence="5 10">
    <name type="scientific">Thermus scotoductus</name>
    <dbReference type="NCBI Taxonomy" id="37636"/>
    <lineage>
        <taxon>Bacteria</taxon>
        <taxon>Thermotogati</taxon>
        <taxon>Deinococcota</taxon>
        <taxon>Deinococci</taxon>
        <taxon>Thermales</taxon>
        <taxon>Thermaceae</taxon>
        <taxon>Thermus</taxon>
    </lineage>
</organism>
<evidence type="ECO:0000313" key="6">
    <source>
        <dbReference type="EMBL" id="RTH28812.1"/>
    </source>
</evidence>
<evidence type="ECO:0000313" key="8">
    <source>
        <dbReference type="Proteomes" id="UP000286712"/>
    </source>
</evidence>
<dbReference type="Pfam" id="PF20432">
    <property type="entry name" value="Xre-like-HTH"/>
    <property type="match status" value="1"/>
</dbReference>